<dbReference type="SUPFAM" id="SSF51445">
    <property type="entry name" value="(Trans)glycosidases"/>
    <property type="match status" value="1"/>
</dbReference>
<dbReference type="Pfam" id="PF18962">
    <property type="entry name" value="Por_Secre_tail"/>
    <property type="match status" value="1"/>
</dbReference>
<organism evidence="3 4">
    <name type="scientific">Flammeovirga aprica JL-4</name>
    <dbReference type="NCBI Taxonomy" id="694437"/>
    <lineage>
        <taxon>Bacteria</taxon>
        <taxon>Pseudomonadati</taxon>
        <taxon>Bacteroidota</taxon>
        <taxon>Cytophagia</taxon>
        <taxon>Cytophagales</taxon>
        <taxon>Flammeovirgaceae</taxon>
        <taxon>Flammeovirga</taxon>
    </lineage>
</organism>
<dbReference type="NCBIfam" id="TIGR04183">
    <property type="entry name" value="Por_Secre_tail"/>
    <property type="match status" value="1"/>
</dbReference>
<dbReference type="Pfam" id="PF00128">
    <property type="entry name" value="Alpha-amylase"/>
    <property type="match status" value="1"/>
</dbReference>
<protein>
    <submittedName>
        <fullName evidence="3">T9SS type A sorting domain-containing protein</fullName>
    </submittedName>
</protein>
<dbReference type="GO" id="GO:0005975">
    <property type="term" value="P:carbohydrate metabolic process"/>
    <property type="evidence" value="ECO:0007669"/>
    <property type="project" value="InterPro"/>
</dbReference>
<dbReference type="Gene3D" id="2.60.40.3620">
    <property type="match status" value="1"/>
</dbReference>
<accession>A0A7X9P202</accession>
<dbReference type="InterPro" id="IPR014756">
    <property type="entry name" value="Ig_E-set"/>
</dbReference>
<name>A0A7X9P202_9BACT</name>
<dbReference type="Gene3D" id="2.60.40.10">
    <property type="entry name" value="Immunoglobulins"/>
    <property type="match status" value="1"/>
</dbReference>
<dbReference type="InterPro" id="IPR017853">
    <property type="entry name" value="GH"/>
</dbReference>
<dbReference type="InterPro" id="IPR026444">
    <property type="entry name" value="Secre_tail"/>
</dbReference>
<dbReference type="SUPFAM" id="SSF81296">
    <property type="entry name" value="E set domains"/>
    <property type="match status" value="1"/>
</dbReference>
<feature type="domain" description="Glycosyl hydrolase family 13 catalytic" evidence="2">
    <location>
        <begin position="389"/>
        <end position="760"/>
    </location>
</feature>
<reference evidence="3 4" key="1">
    <citation type="submission" date="2020-04" db="EMBL/GenBank/DDBJ databases">
        <title>Flammeovirga sp. SR4, a novel species isolated from seawater.</title>
        <authorList>
            <person name="Wang X."/>
        </authorList>
    </citation>
    <scope>NUCLEOTIDE SEQUENCE [LARGE SCALE GENOMIC DNA]</scope>
    <source>
        <strain evidence="3 4">ATCC 23126</strain>
    </source>
</reference>
<dbReference type="AlphaFoldDB" id="A0A7X9P202"/>
<evidence type="ECO:0000259" key="2">
    <source>
        <dbReference type="SMART" id="SM00642"/>
    </source>
</evidence>
<dbReference type="SMART" id="SM00642">
    <property type="entry name" value="Aamy"/>
    <property type="match status" value="1"/>
</dbReference>
<dbReference type="Proteomes" id="UP000576082">
    <property type="component" value="Unassembled WGS sequence"/>
</dbReference>
<dbReference type="PANTHER" id="PTHR43002">
    <property type="entry name" value="GLYCOGEN DEBRANCHING ENZYME"/>
    <property type="match status" value="1"/>
</dbReference>
<evidence type="ECO:0000313" key="4">
    <source>
        <dbReference type="Proteomes" id="UP000576082"/>
    </source>
</evidence>
<dbReference type="InterPro" id="IPR006047">
    <property type="entry name" value="GH13_cat_dom"/>
</dbReference>
<dbReference type="CDD" id="cd11350">
    <property type="entry name" value="AmyAc_4"/>
    <property type="match status" value="1"/>
</dbReference>
<dbReference type="EMBL" id="JABANE010000014">
    <property type="protein sequence ID" value="NME67723.1"/>
    <property type="molecule type" value="Genomic_DNA"/>
</dbReference>
<keyword evidence="4" id="KW-1185">Reference proteome</keyword>
<evidence type="ECO:0000313" key="3">
    <source>
        <dbReference type="EMBL" id="NME67723.1"/>
    </source>
</evidence>
<dbReference type="InterPro" id="IPR013783">
    <property type="entry name" value="Ig-like_fold"/>
</dbReference>
<dbReference type="RefSeq" id="WP_169656054.1">
    <property type="nucleotide sequence ID" value="NZ_JABANE010000014.1"/>
</dbReference>
<sequence>MRGLLQKAVWLVYVLLVLPIWANAQVTTAPEKINVLTSNVVITIDVSGTPVAGNDELYLWAWSSGVGDFATNGDWGASSDAAKLKKESDNVFSFTFPVTSGENTYNNLAEILGAADNPTAIKAVGGLVKTKDGGGKTDDLSIPIEPLSVSINVIKPLASDLFVEGDKIDIEASSPSSSQLTIKVNDTQVATKEGTSITYSIESVDAGDLKIEVSAAADGLTDTKTLNYVVGKTVEKAKRPEYATLLGPNYNGTEVTVVLQDPIAKKKFVNVIGSFNDWSDLSAYPMKLDEVDGVNYWWYTFTGLDADTEYIYQYLIDGVLKIADPYTEKVSDPDDKYINQGHTRYPNLIAYPEGKTDKRASVLQINQPTYEWQNNGFTPVPLAEAVVYELHVRDFVATDTYEEAMGKLDYIKDLGANTIHLMPVNEFEGNDSWGYNPNFYFAPDKYYGPKEKLMEFIDKAHGKGIAVVIDLVLNHSFHSSPMVRMYNKDGEYADPIKENPWFNEKSNFENEGLQWGADFDHESEFTQALVDSVNAHWMKYYHVDGFRFDFTKGFSNDIKGEDDFWGSKHDPARVKILTRMKDEIHARKSNAYVIFEHLSDNDEEVELANAGISLWGNMSHDFRDVVKGTNKDLKGQSPKDRGMPIHGLMSYMESHDEERIIYDSENYGTKSQAYDLKVLQNGIDREKLASAFFFMVPGPKLIWQFGEVGYNVSINQKEYQGEVSGDHRTSRKPLISEFDTQNDAIRQQLYDTYAALLKLRAEQGLSALDNDDYTFNLADEVKTISLNGTDIKVRMIGNFGLKPLEEHTYDFSADGDTWYSYFENGKTYTGSGTVNLNASEFIILVNKQVEYPAEGLVTGYMPMVEVTPYGFTEDQEIKVYFNPALSDKEFGTTISMTAGVVLDQHGSGNITNEKSMTMTKEGDKYVASFVPREFLELGAEAKPLELSLKFDDANSDVSEGPVFLDFEENNKKLYIVGDVLDVDWNPSNALEMQPDGEGGYVLEGVQLTEGQAFKFIAEREWNKGEWGYKAKNELQPTSGPGNDIPVEGTGKFTIRANINDLTYSIDNVTSIVDNEISKAVLAYPNPTSSLIKVFGESLVGNVTYQLRDNTGRVVKSGQEKVSNYELTLDLSRLSGGIYYVDISTSKGRVVKKVIRK</sequence>
<proteinExistence type="inferred from homology"/>
<comment type="similarity">
    <text evidence="1">Belongs to the glycosyl hydrolase 13 family.</text>
</comment>
<gene>
    <name evidence="3" type="ORF">HHU12_07070</name>
</gene>
<evidence type="ECO:0000256" key="1">
    <source>
        <dbReference type="ARBA" id="ARBA00008061"/>
    </source>
</evidence>
<dbReference type="Gene3D" id="3.20.20.80">
    <property type="entry name" value="Glycosidases"/>
    <property type="match status" value="1"/>
</dbReference>
<comment type="caution">
    <text evidence="3">The sequence shown here is derived from an EMBL/GenBank/DDBJ whole genome shotgun (WGS) entry which is preliminary data.</text>
</comment>